<evidence type="ECO:0000256" key="1">
    <source>
        <dbReference type="ARBA" id="ARBA00023125"/>
    </source>
</evidence>
<dbReference type="PROSITE" id="PS50977">
    <property type="entry name" value="HTH_TETR_2"/>
    <property type="match status" value="1"/>
</dbReference>
<dbReference type="PANTHER" id="PTHR43479">
    <property type="entry name" value="ACREF/ENVCD OPERON REPRESSOR-RELATED"/>
    <property type="match status" value="1"/>
</dbReference>
<feature type="DNA-binding region" description="H-T-H motif" evidence="2">
    <location>
        <begin position="29"/>
        <end position="48"/>
    </location>
</feature>
<protein>
    <submittedName>
        <fullName evidence="4">TetR/AcrR family transcriptional regulator</fullName>
    </submittedName>
</protein>
<dbReference type="SUPFAM" id="SSF46689">
    <property type="entry name" value="Homeodomain-like"/>
    <property type="match status" value="1"/>
</dbReference>
<keyword evidence="1 2" id="KW-0238">DNA-binding</keyword>
<dbReference type="PRINTS" id="PR00455">
    <property type="entry name" value="HTHTETR"/>
</dbReference>
<dbReference type="KEGG" id="wei:EQG49_10880"/>
<dbReference type="InterPro" id="IPR009057">
    <property type="entry name" value="Homeodomain-like_sf"/>
</dbReference>
<accession>A0A4P6YVV6</accession>
<dbReference type="Gene3D" id="1.10.357.10">
    <property type="entry name" value="Tetracycline Repressor, domain 2"/>
    <property type="match status" value="1"/>
</dbReference>
<evidence type="ECO:0000313" key="5">
    <source>
        <dbReference type="Proteomes" id="UP000292886"/>
    </source>
</evidence>
<evidence type="ECO:0000313" key="4">
    <source>
        <dbReference type="EMBL" id="QBO36911.1"/>
    </source>
</evidence>
<dbReference type="InterPro" id="IPR050624">
    <property type="entry name" value="HTH-type_Tx_Regulator"/>
</dbReference>
<sequence>MKIKDEEKYERILQAASEIIERDGVAAISTTKVAKLAGVPQSNIYIYFKNKEDLLVQLFKKISGSLGKGQREILASNLSLEEKIKATIKNMYDFSIKNPDAMVVIEQVKQLPELTPYFAATWGSTENPVMVMLHQAIAEKIVHNIPDNIAMAIVFTTINRQAQSINEGVYTEKEFGFDEVYNLIWRMFSN</sequence>
<organism evidence="4 5">
    <name type="scientific">Periweissella cryptocerci</name>
    <dbReference type="NCBI Taxonomy" id="2506420"/>
    <lineage>
        <taxon>Bacteria</taxon>
        <taxon>Bacillati</taxon>
        <taxon>Bacillota</taxon>
        <taxon>Bacilli</taxon>
        <taxon>Lactobacillales</taxon>
        <taxon>Lactobacillaceae</taxon>
        <taxon>Periweissella</taxon>
    </lineage>
</organism>
<dbReference type="InterPro" id="IPR001647">
    <property type="entry name" value="HTH_TetR"/>
</dbReference>
<dbReference type="OrthoDB" id="9809994at2"/>
<dbReference type="PANTHER" id="PTHR43479:SF11">
    <property type="entry name" value="ACREF_ENVCD OPERON REPRESSOR-RELATED"/>
    <property type="match status" value="1"/>
</dbReference>
<dbReference type="GO" id="GO:0003677">
    <property type="term" value="F:DNA binding"/>
    <property type="evidence" value="ECO:0007669"/>
    <property type="project" value="UniProtKB-UniRule"/>
</dbReference>
<evidence type="ECO:0000256" key="2">
    <source>
        <dbReference type="PROSITE-ProRule" id="PRU00335"/>
    </source>
</evidence>
<reference evidence="5" key="1">
    <citation type="submission" date="2019-03" db="EMBL/GenBank/DDBJ databases">
        <title>Weissella sp. 26KH-42 Genome sequencing.</title>
        <authorList>
            <person name="Heo J."/>
            <person name="Kim S.-J."/>
            <person name="Kim J.-S."/>
            <person name="Hong S.-B."/>
            <person name="Kwon S.-W."/>
        </authorList>
    </citation>
    <scope>NUCLEOTIDE SEQUENCE [LARGE SCALE GENOMIC DNA]</scope>
    <source>
        <strain evidence="5">26KH-42</strain>
    </source>
</reference>
<dbReference type="EMBL" id="CP037940">
    <property type="protein sequence ID" value="QBO36911.1"/>
    <property type="molecule type" value="Genomic_DNA"/>
</dbReference>
<evidence type="ECO:0000259" key="3">
    <source>
        <dbReference type="PROSITE" id="PS50977"/>
    </source>
</evidence>
<keyword evidence="5" id="KW-1185">Reference proteome</keyword>
<dbReference type="RefSeq" id="WP_133363988.1">
    <property type="nucleotide sequence ID" value="NZ_CP037940.1"/>
</dbReference>
<proteinExistence type="predicted"/>
<feature type="domain" description="HTH tetR-type" evidence="3">
    <location>
        <begin position="6"/>
        <end position="66"/>
    </location>
</feature>
<dbReference type="Proteomes" id="UP000292886">
    <property type="component" value="Chromosome"/>
</dbReference>
<name>A0A4P6YVV6_9LACO</name>
<dbReference type="AlphaFoldDB" id="A0A4P6YVV6"/>
<dbReference type="Pfam" id="PF00440">
    <property type="entry name" value="TetR_N"/>
    <property type="match status" value="1"/>
</dbReference>
<gene>
    <name evidence="4" type="ORF">EQG49_10880</name>
</gene>